<accession>A0A067SJT1</accession>
<dbReference type="EMBL" id="KL142418">
    <property type="protein sequence ID" value="KDR66993.1"/>
    <property type="molecule type" value="Genomic_DNA"/>
</dbReference>
<dbReference type="Proteomes" id="UP000027222">
    <property type="component" value="Unassembled WGS sequence"/>
</dbReference>
<name>A0A067SJT1_GALM3</name>
<reference evidence="3" key="1">
    <citation type="journal article" date="2014" name="Proc. Natl. Acad. Sci. U.S.A.">
        <title>Extensive sampling of basidiomycete genomes demonstrates inadequacy of the white-rot/brown-rot paradigm for wood decay fungi.</title>
        <authorList>
            <person name="Riley R."/>
            <person name="Salamov A.A."/>
            <person name="Brown D.W."/>
            <person name="Nagy L.G."/>
            <person name="Floudas D."/>
            <person name="Held B.W."/>
            <person name="Levasseur A."/>
            <person name="Lombard V."/>
            <person name="Morin E."/>
            <person name="Otillar R."/>
            <person name="Lindquist E.A."/>
            <person name="Sun H."/>
            <person name="LaButti K.M."/>
            <person name="Schmutz J."/>
            <person name="Jabbour D."/>
            <person name="Luo H."/>
            <person name="Baker S.E."/>
            <person name="Pisabarro A.G."/>
            <person name="Walton J.D."/>
            <person name="Blanchette R.A."/>
            <person name="Henrissat B."/>
            <person name="Martin F."/>
            <person name="Cullen D."/>
            <person name="Hibbett D.S."/>
            <person name="Grigoriev I.V."/>
        </authorList>
    </citation>
    <scope>NUCLEOTIDE SEQUENCE [LARGE SCALE GENOMIC DNA]</scope>
    <source>
        <strain evidence="3">CBS 339.88</strain>
    </source>
</reference>
<evidence type="ECO:0000313" key="2">
    <source>
        <dbReference type="EMBL" id="KDR66993.1"/>
    </source>
</evidence>
<evidence type="ECO:0000313" key="3">
    <source>
        <dbReference type="Proteomes" id="UP000027222"/>
    </source>
</evidence>
<protein>
    <submittedName>
        <fullName evidence="2">Uncharacterized protein</fullName>
    </submittedName>
</protein>
<dbReference type="HOGENOM" id="CLU_1065770_0_0_1"/>
<organism evidence="2 3">
    <name type="scientific">Galerina marginata (strain CBS 339.88)</name>
    <dbReference type="NCBI Taxonomy" id="685588"/>
    <lineage>
        <taxon>Eukaryota</taxon>
        <taxon>Fungi</taxon>
        <taxon>Dikarya</taxon>
        <taxon>Basidiomycota</taxon>
        <taxon>Agaricomycotina</taxon>
        <taxon>Agaricomycetes</taxon>
        <taxon>Agaricomycetidae</taxon>
        <taxon>Agaricales</taxon>
        <taxon>Agaricineae</taxon>
        <taxon>Strophariaceae</taxon>
        <taxon>Galerina</taxon>
    </lineage>
</organism>
<gene>
    <name evidence="2" type="ORF">GALMADRAFT_147438</name>
</gene>
<dbReference type="AlphaFoldDB" id="A0A067SJT1"/>
<feature type="region of interest" description="Disordered" evidence="1">
    <location>
        <begin position="211"/>
        <end position="246"/>
    </location>
</feature>
<proteinExistence type="predicted"/>
<evidence type="ECO:0000256" key="1">
    <source>
        <dbReference type="SAM" id="MobiDB-lite"/>
    </source>
</evidence>
<keyword evidence="3" id="KW-1185">Reference proteome</keyword>
<sequence>MLTFFTVGRTWTYLLQGATSDALPPLFCTKIKNLRIGCLFGYREPVYTGARMKLHGFSEGKRSAFYCIPSAPDLPNQQSIPSRTRSSASTLATTWHKLHVWDAVSGINDIGYPTYPDRQPARLAIGIRTQIRIYQLSFYHAERGVILRGGPKLWRVSGYSGQRRRDRLEELCRDIVGPGTKRHMRPASTILHLLFNVGQVRSCKFEHEVSSSSCPRHQDSSRLRHPTHTQRSQIPQKLRRGFQRIRPLPQDRQLQRVFYDI</sequence>